<keyword evidence="6" id="KW-0472">Membrane</keyword>
<dbReference type="PRINTS" id="PR00260">
    <property type="entry name" value="CHEMTRNSDUCR"/>
</dbReference>
<dbReference type="PROSITE" id="PS50885">
    <property type="entry name" value="HAMP"/>
    <property type="match status" value="1"/>
</dbReference>
<dbReference type="PANTHER" id="PTHR32089">
    <property type="entry name" value="METHYL-ACCEPTING CHEMOTAXIS PROTEIN MCPB"/>
    <property type="match status" value="1"/>
</dbReference>
<evidence type="ECO:0000256" key="6">
    <source>
        <dbReference type="SAM" id="Phobius"/>
    </source>
</evidence>
<comment type="caution">
    <text evidence="9">The sequence shown here is derived from an EMBL/GenBank/DDBJ whole genome shotgun (WGS) entry which is preliminary data.</text>
</comment>
<dbReference type="PANTHER" id="PTHR32089:SF112">
    <property type="entry name" value="LYSOZYME-LIKE PROTEIN-RELATED"/>
    <property type="match status" value="1"/>
</dbReference>
<dbReference type="Pfam" id="PF00015">
    <property type="entry name" value="MCPsignal"/>
    <property type="match status" value="1"/>
</dbReference>
<evidence type="ECO:0000256" key="3">
    <source>
        <dbReference type="ARBA" id="ARBA00023224"/>
    </source>
</evidence>
<dbReference type="InterPro" id="IPR004090">
    <property type="entry name" value="Chemotax_Me-accpt_rcpt"/>
</dbReference>
<feature type="transmembrane region" description="Helical" evidence="6">
    <location>
        <begin position="36"/>
        <end position="58"/>
    </location>
</feature>
<proteinExistence type="inferred from homology"/>
<protein>
    <submittedName>
        <fullName evidence="9">Methyl-accepting chemotaxis protein</fullName>
    </submittedName>
</protein>
<dbReference type="Proteomes" id="UP001596098">
    <property type="component" value="Unassembled WGS sequence"/>
</dbReference>
<evidence type="ECO:0000256" key="5">
    <source>
        <dbReference type="PROSITE-ProRule" id="PRU00284"/>
    </source>
</evidence>
<feature type="domain" description="Methyl-accepting transducer" evidence="7">
    <location>
        <begin position="301"/>
        <end position="523"/>
    </location>
</feature>
<evidence type="ECO:0000313" key="10">
    <source>
        <dbReference type="Proteomes" id="UP001596098"/>
    </source>
</evidence>
<evidence type="ECO:0000259" key="8">
    <source>
        <dbReference type="PROSITE" id="PS50885"/>
    </source>
</evidence>
<evidence type="ECO:0000256" key="4">
    <source>
        <dbReference type="ARBA" id="ARBA00029447"/>
    </source>
</evidence>
<feature type="transmembrane region" description="Helical" evidence="6">
    <location>
        <begin position="217"/>
        <end position="236"/>
    </location>
</feature>
<gene>
    <name evidence="9" type="ORF">ACFPWU_10830</name>
</gene>
<dbReference type="InterPro" id="IPR003660">
    <property type="entry name" value="HAMP_dom"/>
</dbReference>
<comment type="similarity">
    <text evidence="4">Belongs to the methyl-accepting chemotaxis (MCP) protein family.</text>
</comment>
<evidence type="ECO:0000256" key="1">
    <source>
        <dbReference type="ARBA" id="ARBA00022692"/>
    </source>
</evidence>
<keyword evidence="3 5" id="KW-0807">Transducer</keyword>
<dbReference type="SUPFAM" id="SSF58104">
    <property type="entry name" value="Methyl-accepting chemotaxis protein (MCP) signaling domain"/>
    <property type="match status" value="1"/>
</dbReference>
<dbReference type="SMART" id="SM00304">
    <property type="entry name" value="HAMP"/>
    <property type="match status" value="2"/>
</dbReference>
<name>A0ABW1QX70_9ACTN</name>
<sequence length="552" mass="57520">MSANTLRTAVPAALPPNRAPRSLTSRVKDLSVRVKVLGAVFVAAVVSVVVGVVGITALSATSERAEQIHDDNLAGVSTLASIRAAVYEMRLTSREALGFATPEERGELMDSQIEDYDMFLENAKAYEGFVRTDAARAPFEDLVDAAADYRAVQTDVMRPLAVDGDAQKWQVVHVAQAAPQVDRMVDAIVALQDLEMEAAQQALDAVHEEYDSTRTTLLVVVLAGVALAVLVGLWVVRGIMRNVAAVAHLTQGLADGDLTRIAEVEDQDELGQMAHSLGTATSALRGLMTQVVDASDAVGAAAEQVASGTQQISAGAADGATQSAVLAAAAEEVSRNVETVAAGSEQMTASIREIAHSANEAARVASDAVRTVESTNATISQLGDSSREIGNVVKVITSIAEQTNLLALNATIEAARAGEAGKGFAVVANEVKELAQETARATEDIARRVETIQGDTASAVNAIGEIETVIRSINDYQLTIASAVEEQTATTNEMGRNVGEASAGTRQIAANIGAISASAGATTEAVAEAHQAVTQIAGMARDLRSGVEKFRV</sequence>
<keyword evidence="2 6" id="KW-1133">Transmembrane helix</keyword>
<accession>A0ABW1QX70</accession>
<dbReference type="RefSeq" id="WP_128316353.1">
    <property type="nucleotide sequence ID" value="NZ_CP034929.1"/>
</dbReference>
<keyword evidence="1 6" id="KW-0812">Transmembrane</keyword>
<evidence type="ECO:0000259" key="7">
    <source>
        <dbReference type="PROSITE" id="PS50111"/>
    </source>
</evidence>
<dbReference type="EMBL" id="JBHSQI010000005">
    <property type="protein sequence ID" value="MFC6154151.1"/>
    <property type="molecule type" value="Genomic_DNA"/>
</dbReference>
<keyword evidence="10" id="KW-1185">Reference proteome</keyword>
<feature type="domain" description="HAMP" evidence="8">
    <location>
        <begin position="237"/>
        <end position="289"/>
    </location>
</feature>
<dbReference type="SMART" id="SM00283">
    <property type="entry name" value="MA"/>
    <property type="match status" value="1"/>
</dbReference>
<evidence type="ECO:0000313" key="9">
    <source>
        <dbReference type="EMBL" id="MFC6154151.1"/>
    </source>
</evidence>
<dbReference type="InterPro" id="IPR004089">
    <property type="entry name" value="MCPsignal_dom"/>
</dbReference>
<reference evidence="10" key="1">
    <citation type="journal article" date="2019" name="Int. J. Syst. Evol. Microbiol.">
        <title>The Global Catalogue of Microorganisms (GCM) 10K type strain sequencing project: providing services to taxonomists for standard genome sequencing and annotation.</title>
        <authorList>
            <consortium name="The Broad Institute Genomics Platform"/>
            <consortium name="The Broad Institute Genome Sequencing Center for Infectious Disease"/>
            <person name="Wu L."/>
            <person name="Ma J."/>
        </authorList>
    </citation>
    <scope>NUCLEOTIDE SEQUENCE [LARGE SCALE GENOMIC DNA]</scope>
    <source>
        <strain evidence="10">DFY28</strain>
    </source>
</reference>
<organism evidence="9 10">
    <name type="scientific">Nocardioides yefusunii</name>
    <dbReference type="NCBI Taxonomy" id="2500546"/>
    <lineage>
        <taxon>Bacteria</taxon>
        <taxon>Bacillati</taxon>
        <taxon>Actinomycetota</taxon>
        <taxon>Actinomycetes</taxon>
        <taxon>Propionibacteriales</taxon>
        <taxon>Nocardioidaceae</taxon>
        <taxon>Nocardioides</taxon>
    </lineage>
</organism>
<dbReference type="Gene3D" id="1.10.287.950">
    <property type="entry name" value="Methyl-accepting chemotaxis protein"/>
    <property type="match status" value="1"/>
</dbReference>
<dbReference type="Pfam" id="PF12729">
    <property type="entry name" value="4HB_MCP_1"/>
    <property type="match status" value="1"/>
</dbReference>
<dbReference type="InterPro" id="IPR024478">
    <property type="entry name" value="HlyB_4HB_MCP"/>
</dbReference>
<dbReference type="PROSITE" id="PS50111">
    <property type="entry name" value="CHEMOTAXIS_TRANSDUC_2"/>
    <property type="match status" value="1"/>
</dbReference>
<evidence type="ECO:0000256" key="2">
    <source>
        <dbReference type="ARBA" id="ARBA00022989"/>
    </source>
</evidence>